<proteinExistence type="predicted"/>
<accession>A0AAE1LLD8</accession>
<protein>
    <submittedName>
        <fullName evidence="1">Chromosome-associated kinesin KIF4</fullName>
    </submittedName>
</protein>
<dbReference type="Proteomes" id="UP001219518">
    <property type="component" value="Unassembled WGS sequence"/>
</dbReference>
<keyword evidence="2" id="KW-1185">Reference proteome</keyword>
<dbReference type="EMBL" id="JAHWGI010001161">
    <property type="protein sequence ID" value="KAK3924003.1"/>
    <property type="molecule type" value="Genomic_DNA"/>
</dbReference>
<evidence type="ECO:0000313" key="2">
    <source>
        <dbReference type="Proteomes" id="UP001219518"/>
    </source>
</evidence>
<reference evidence="1" key="1">
    <citation type="submission" date="2021-07" db="EMBL/GenBank/DDBJ databases">
        <authorList>
            <person name="Catto M.A."/>
            <person name="Jacobson A."/>
            <person name="Kennedy G."/>
            <person name="Labadie P."/>
            <person name="Hunt B.G."/>
            <person name="Srinivasan R."/>
        </authorList>
    </citation>
    <scope>NUCLEOTIDE SEQUENCE</scope>
    <source>
        <strain evidence="1">PL_HMW_Pooled</strain>
        <tissue evidence="1">Head</tissue>
    </source>
</reference>
<reference evidence="1" key="2">
    <citation type="journal article" date="2023" name="BMC Genomics">
        <title>Pest status, molecular evolution, and epigenetic factors derived from the genome assembly of Frankliniella fusca, a thysanopteran phytovirus vector.</title>
        <authorList>
            <person name="Catto M.A."/>
            <person name="Labadie P.E."/>
            <person name="Jacobson A.L."/>
            <person name="Kennedy G.G."/>
            <person name="Srinivasan R."/>
            <person name="Hunt B.G."/>
        </authorList>
    </citation>
    <scope>NUCLEOTIDE SEQUENCE</scope>
    <source>
        <strain evidence="1">PL_HMW_Pooled</strain>
    </source>
</reference>
<evidence type="ECO:0000313" key="1">
    <source>
        <dbReference type="EMBL" id="KAK3924003.1"/>
    </source>
</evidence>
<organism evidence="1 2">
    <name type="scientific">Frankliniella fusca</name>
    <dbReference type="NCBI Taxonomy" id="407009"/>
    <lineage>
        <taxon>Eukaryota</taxon>
        <taxon>Metazoa</taxon>
        <taxon>Ecdysozoa</taxon>
        <taxon>Arthropoda</taxon>
        <taxon>Hexapoda</taxon>
        <taxon>Insecta</taxon>
        <taxon>Pterygota</taxon>
        <taxon>Neoptera</taxon>
        <taxon>Paraneoptera</taxon>
        <taxon>Thysanoptera</taxon>
        <taxon>Terebrantia</taxon>
        <taxon>Thripoidea</taxon>
        <taxon>Thripidae</taxon>
        <taxon>Frankliniella</taxon>
    </lineage>
</organism>
<dbReference type="AlphaFoldDB" id="A0AAE1LLD8"/>
<comment type="caution">
    <text evidence="1">The sequence shown here is derived from an EMBL/GenBank/DDBJ whole genome shotgun (WGS) entry which is preliminary data.</text>
</comment>
<name>A0AAE1LLD8_9NEOP</name>
<gene>
    <name evidence="1" type="ORF">KUF71_002333</name>
</gene>
<sequence length="90" mass="10060">MSQNGDGKKENRLEPLWTTFPDVWEKCELKKKCHCKKICAAARCPCKITGTQCKVECRCKGNCTIPPTSVLEEDVDDPDPVLDENGFPST</sequence>